<sequence>MATPRNTAAPVAIGIAGLGAAGRAFLPAIARHPGFRLAAAAEPSAQVRAEALAGLDAKGYDSVQAMLAHPGLQAVYIATPTALHPQHVLQACAAGVHILVEKPMATGLDEARAMVQAAQRAGVIMLVGHSHSYDMPIHAMRRIIDEGGLGRVRMVNTWCYTDWVYRPRRPDELDEQQGGGVTYRQGSHQFDIIRLLCGGQAQSVRARTFDMDTSRRVIGAHVAYLDFADGAAATAVYNGYGRFSSMDLTFDVSEWGHRQPPGSRRWASPGADPRAELAAKQARARSAIPADAPLQPFFGLTLVSCEGGDIRQSPQGLQVFTPHGAEEISLPSDRSPRDLVMDEFHGAITGRNPAIHNGHWGLANLEVCAAAIESSRTGAEVSLHEQVGLPGSHGSGQKK</sequence>
<dbReference type="Proteomes" id="UP000246145">
    <property type="component" value="Unassembled WGS sequence"/>
</dbReference>
<dbReference type="EMBL" id="QEKO01000002">
    <property type="protein sequence ID" value="PVY62521.1"/>
    <property type="molecule type" value="Genomic_DNA"/>
</dbReference>
<organism evidence="4 5">
    <name type="scientific">Pusillimonas noertemannii</name>
    <dbReference type="NCBI Taxonomy" id="305977"/>
    <lineage>
        <taxon>Bacteria</taxon>
        <taxon>Pseudomonadati</taxon>
        <taxon>Pseudomonadota</taxon>
        <taxon>Betaproteobacteria</taxon>
        <taxon>Burkholderiales</taxon>
        <taxon>Alcaligenaceae</taxon>
        <taxon>Pusillimonas</taxon>
    </lineage>
</organism>
<dbReference type="GO" id="GO:0000166">
    <property type="term" value="F:nucleotide binding"/>
    <property type="evidence" value="ECO:0007669"/>
    <property type="project" value="InterPro"/>
</dbReference>
<dbReference type="Gene3D" id="3.30.360.10">
    <property type="entry name" value="Dihydrodipicolinate Reductase, domain 2"/>
    <property type="match status" value="1"/>
</dbReference>
<evidence type="ECO:0000259" key="3">
    <source>
        <dbReference type="Pfam" id="PF22725"/>
    </source>
</evidence>
<dbReference type="InterPro" id="IPR050463">
    <property type="entry name" value="Gfo/Idh/MocA_oxidrdct_glycsds"/>
</dbReference>
<dbReference type="InterPro" id="IPR000683">
    <property type="entry name" value="Gfo/Idh/MocA-like_OxRdtase_N"/>
</dbReference>
<dbReference type="Pfam" id="PF01408">
    <property type="entry name" value="GFO_IDH_MocA"/>
    <property type="match status" value="1"/>
</dbReference>
<dbReference type="SUPFAM" id="SSF55347">
    <property type="entry name" value="Glyceraldehyde-3-phosphate dehydrogenase-like, C-terminal domain"/>
    <property type="match status" value="1"/>
</dbReference>
<dbReference type="SUPFAM" id="SSF51735">
    <property type="entry name" value="NAD(P)-binding Rossmann-fold domains"/>
    <property type="match status" value="1"/>
</dbReference>
<protein>
    <submittedName>
        <fullName evidence="4">Phthalate 4,5-cis-dihydrodiol dehydrogenase</fullName>
    </submittedName>
</protein>
<proteinExistence type="predicted"/>
<dbReference type="GO" id="GO:0016491">
    <property type="term" value="F:oxidoreductase activity"/>
    <property type="evidence" value="ECO:0007669"/>
    <property type="project" value="UniProtKB-KW"/>
</dbReference>
<evidence type="ECO:0000256" key="1">
    <source>
        <dbReference type="ARBA" id="ARBA00023002"/>
    </source>
</evidence>
<dbReference type="OrthoDB" id="9793050at2"/>
<dbReference type="STRING" id="1231391.GCA_000308195_02058"/>
<name>A0A2U1CND1_9BURK</name>
<reference evidence="4 5" key="1">
    <citation type="submission" date="2018-04" db="EMBL/GenBank/DDBJ databases">
        <title>Genomic Encyclopedia of Type Strains, Phase IV (KMG-IV): sequencing the most valuable type-strain genomes for metagenomic binning, comparative biology and taxonomic classification.</title>
        <authorList>
            <person name="Goeker M."/>
        </authorList>
    </citation>
    <scope>NUCLEOTIDE SEQUENCE [LARGE SCALE GENOMIC DNA]</scope>
    <source>
        <strain evidence="4 5">DSM 10065</strain>
    </source>
</reference>
<feature type="domain" description="Gfo/Idh/MocA-like oxidoreductase N-terminal" evidence="2">
    <location>
        <begin position="13"/>
        <end position="129"/>
    </location>
</feature>
<dbReference type="InterPro" id="IPR036291">
    <property type="entry name" value="NAD(P)-bd_dom_sf"/>
</dbReference>
<keyword evidence="1" id="KW-0560">Oxidoreductase</keyword>
<dbReference type="Pfam" id="PF22725">
    <property type="entry name" value="GFO_IDH_MocA_C3"/>
    <property type="match status" value="1"/>
</dbReference>
<dbReference type="Gene3D" id="3.40.50.720">
    <property type="entry name" value="NAD(P)-binding Rossmann-like Domain"/>
    <property type="match status" value="1"/>
</dbReference>
<dbReference type="InterPro" id="IPR055170">
    <property type="entry name" value="GFO_IDH_MocA-like_dom"/>
</dbReference>
<dbReference type="AlphaFoldDB" id="A0A2U1CND1"/>
<feature type="domain" description="GFO/IDH/MocA-like oxidoreductase" evidence="3">
    <location>
        <begin position="138"/>
        <end position="238"/>
    </location>
</feature>
<dbReference type="PANTHER" id="PTHR43818">
    <property type="entry name" value="BCDNA.GH03377"/>
    <property type="match status" value="1"/>
</dbReference>
<dbReference type="RefSeq" id="WP_116518394.1">
    <property type="nucleotide sequence ID" value="NZ_JACCEX010000002.1"/>
</dbReference>
<evidence type="ECO:0000313" key="4">
    <source>
        <dbReference type="EMBL" id="PVY62521.1"/>
    </source>
</evidence>
<gene>
    <name evidence="4" type="ORF">C7440_2015</name>
</gene>
<keyword evidence="5" id="KW-1185">Reference proteome</keyword>
<dbReference type="PANTHER" id="PTHR43818:SF11">
    <property type="entry name" value="BCDNA.GH03377"/>
    <property type="match status" value="1"/>
</dbReference>
<evidence type="ECO:0000259" key="2">
    <source>
        <dbReference type="Pfam" id="PF01408"/>
    </source>
</evidence>
<comment type="caution">
    <text evidence="4">The sequence shown here is derived from an EMBL/GenBank/DDBJ whole genome shotgun (WGS) entry which is preliminary data.</text>
</comment>
<accession>A0A2U1CND1</accession>
<evidence type="ECO:0000313" key="5">
    <source>
        <dbReference type="Proteomes" id="UP000246145"/>
    </source>
</evidence>